<evidence type="ECO:0008006" key="5">
    <source>
        <dbReference type="Google" id="ProtNLM"/>
    </source>
</evidence>
<comment type="caution">
    <text evidence="3">The sequence shown here is derived from an EMBL/GenBank/DDBJ whole genome shotgun (WGS) entry which is preliminary data.</text>
</comment>
<name>A0ABP5XY21_9MICO</name>
<feature type="transmembrane region" description="Helical" evidence="2">
    <location>
        <begin position="105"/>
        <end position="123"/>
    </location>
</feature>
<gene>
    <name evidence="3" type="ORF">GCM10009858_03050</name>
</gene>
<evidence type="ECO:0000313" key="3">
    <source>
        <dbReference type="EMBL" id="GAA2469141.1"/>
    </source>
</evidence>
<reference evidence="4" key="1">
    <citation type="journal article" date="2019" name="Int. J. Syst. Evol. Microbiol.">
        <title>The Global Catalogue of Microorganisms (GCM) 10K type strain sequencing project: providing services to taxonomists for standard genome sequencing and annotation.</title>
        <authorList>
            <consortium name="The Broad Institute Genomics Platform"/>
            <consortium name="The Broad Institute Genome Sequencing Center for Infectious Disease"/>
            <person name="Wu L."/>
            <person name="Ma J."/>
        </authorList>
    </citation>
    <scope>NUCLEOTIDE SEQUENCE [LARGE SCALE GENOMIC DNA]</scope>
    <source>
        <strain evidence="4">JCM 16259</strain>
    </source>
</reference>
<proteinExistence type="predicted"/>
<evidence type="ECO:0000256" key="2">
    <source>
        <dbReference type="SAM" id="Phobius"/>
    </source>
</evidence>
<organism evidence="3 4">
    <name type="scientific">Terrabacter carboxydivorans</name>
    <dbReference type="NCBI Taxonomy" id="619730"/>
    <lineage>
        <taxon>Bacteria</taxon>
        <taxon>Bacillati</taxon>
        <taxon>Actinomycetota</taxon>
        <taxon>Actinomycetes</taxon>
        <taxon>Micrococcales</taxon>
        <taxon>Intrasporangiaceae</taxon>
        <taxon>Terrabacter</taxon>
    </lineage>
</organism>
<keyword evidence="2" id="KW-0812">Transmembrane</keyword>
<feature type="transmembrane region" description="Helical" evidence="2">
    <location>
        <begin position="49"/>
        <end position="71"/>
    </location>
</feature>
<protein>
    <recommendedName>
        <fullName evidence="5">PrgI family protein</fullName>
    </recommendedName>
</protein>
<dbReference type="EMBL" id="BAAARE010000001">
    <property type="protein sequence ID" value="GAA2469141.1"/>
    <property type="molecule type" value="Genomic_DNA"/>
</dbReference>
<accession>A0ABP5XY21</accession>
<evidence type="ECO:0000313" key="4">
    <source>
        <dbReference type="Proteomes" id="UP001500730"/>
    </source>
</evidence>
<keyword evidence="4" id="KW-1185">Reference proteome</keyword>
<feature type="transmembrane region" description="Helical" evidence="2">
    <location>
        <begin position="78"/>
        <end position="99"/>
    </location>
</feature>
<keyword evidence="2" id="KW-0472">Membrane</keyword>
<dbReference type="InterPro" id="IPR049978">
    <property type="entry name" value="SCO6880-like"/>
</dbReference>
<feature type="compositionally biased region" description="Low complexity" evidence="1">
    <location>
        <begin position="350"/>
        <end position="363"/>
    </location>
</feature>
<feature type="region of interest" description="Disordered" evidence="1">
    <location>
        <begin position="346"/>
        <end position="371"/>
    </location>
</feature>
<sequence>MLRVLRVLLVGPALRALAERLPRALCPPSRHRRGNIMGVIYSDYSRARIGWFFGLSGWQLATVALSFLPVAWAMQQTAWTSVALFTLLWAFIVLVTVTPVRGRSATGWILASLSFAVGGLAGWTRFRSKASTGEADSLEEPDLPGVLHGVRIHDGPPRGAMSTRTAIIQDHRCRTWALTASVIHPGIGLAELDQRERLGAGLGELLDLSARTELIDAVVFLVRTVPEDGAERDQWIARHRRATGPQASRQVNDELQANLTRASVRTEAFVTFVVPEGRLAREAKESGGGLDGRARVLYSLADELEAQLRGGMGMTSVAWLTSPELALACRTGFAPGDRAGIIDALAGRDTGTNPNTTAEATATSQSNPATNPGINADVPWAMAGPSGADPAVRHYSHDAWNSISSTVKLPVRGAAMGALAPALTPAAPGERRSFMVCYPILTPSVANRQSATSEWAADIGDELRHRAKVKKRAKASDESEKVRRLDAKLARGNSLTRPYAVVTVTVPKTARVSAFGRDLDASVRRAGFAPLRLDLAQDVAFAASTVPLGVSLTRRAD</sequence>
<dbReference type="Proteomes" id="UP001500730">
    <property type="component" value="Unassembled WGS sequence"/>
</dbReference>
<dbReference type="NCBIfam" id="NF042935">
    <property type="entry name" value="SCO6880_fam"/>
    <property type="match status" value="1"/>
</dbReference>
<keyword evidence="2" id="KW-1133">Transmembrane helix</keyword>
<evidence type="ECO:0000256" key="1">
    <source>
        <dbReference type="SAM" id="MobiDB-lite"/>
    </source>
</evidence>